<keyword evidence="5 6" id="KW-0472">Membrane</keyword>
<evidence type="ECO:0000256" key="1">
    <source>
        <dbReference type="ARBA" id="ARBA00004651"/>
    </source>
</evidence>
<dbReference type="PANTHER" id="PTHR30482:SF17">
    <property type="entry name" value="ABC TRANSPORTER ATP-BINDING PROTEIN"/>
    <property type="match status" value="1"/>
</dbReference>
<evidence type="ECO:0000313" key="7">
    <source>
        <dbReference type="EMBL" id="ETW97096.1"/>
    </source>
</evidence>
<feature type="transmembrane region" description="Helical" evidence="6">
    <location>
        <begin position="25"/>
        <end position="46"/>
    </location>
</feature>
<dbReference type="CDD" id="cd06581">
    <property type="entry name" value="TM_PBP1_LivM_like"/>
    <property type="match status" value="1"/>
</dbReference>
<feature type="transmembrane region" description="Helical" evidence="6">
    <location>
        <begin position="164"/>
        <end position="188"/>
    </location>
</feature>
<evidence type="ECO:0008006" key="9">
    <source>
        <dbReference type="Google" id="ProtNLM"/>
    </source>
</evidence>
<dbReference type="InterPro" id="IPR043428">
    <property type="entry name" value="LivM-like"/>
</dbReference>
<evidence type="ECO:0000313" key="8">
    <source>
        <dbReference type="Proteomes" id="UP000019140"/>
    </source>
</evidence>
<organism evidence="7 8">
    <name type="scientific">Candidatus Entotheonella gemina</name>
    <dbReference type="NCBI Taxonomy" id="1429439"/>
    <lineage>
        <taxon>Bacteria</taxon>
        <taxon>Pseudomonadati</taxon>
        <taxon>Nitrospinota/Tectimicrobiota group</taxon>
        <taxon>Candidatus Tectimicrobiota</taxon>
        <taxon>Candidatus Entotheonellia</taxon>
        <taxon>Candidatus Entotheonellales</taxon>
        <taxon>Candidatus Entotheonellaceae</taxon>
        <taxon>Candidatus Entotheonella</taxon>
    </lineage>
</organism>
<feature type="transmembrane region" description="Helical" evidence="6">
    <location>
        <begin position="66"/>
        <end position="92"/>
    </location>
</feature>
<dbReference type="Pfam" id="PF02653">
    <property type="entry name" value="BPD_transp_2"/>
    <property type="match status" value="1"/>
</dbReference>
<comment type="subcellular location">
    <subcellularLocation>
        <location evidence="1">Cell membrane</location>
        <topology evidence="1">Multi-pass membrane protein</topology>
    </subcellularLocation>
</comment>
<dbReference type="PATRIC" id="fig|1429439.4.peg.7533"/>
<protein>
    <recommendedName>
        <fullName evidence="9">Branched-chain amino acid ABC transporter permease</fullName>
    </recommendedName>
</protein>
<feature type="transmembrane region" description="Helical" evidence="6">
    <location>
        <begin position="200"/>
        <end position="224"/>
    </location>
</feature>
<dbReference type="HOGENOM" id="CLU_031365_0_1_7"/>
<dbReference type="GO" id="GO:0015658">
    <property type="term" value="F:branched-chain amino acid transmembrane transporter activity"/>
    <property type="evidence" value="ECO:0007669"/>
    <property type="project" value="InterPro"/>
</dbReference>
<dbReference type="AlphaFoldDB" id="W4LID4"/>
<accession>W4LID4</accession>
<feature type="non-terminal residue" evidence="7">
    <location>
        <position position="1"/>
    </location>
</feature>
<proteinExistence type="predicted"/>
<evidence type="ECO:0000256" key="2">
    <source>
        <dbReference type="ARBA" id="ARBA00022475"/>
    </source>
</evidence>
<gene>
    <name evidence="7" type="ORF">ETSY2_45200</name>
</gene>
<sequence length="230" mass="25726">LIFGLFGASIMGAFVAYFSTRLRDIYFSITTLVFAQIFWVIVFTWTDVTGGENGLVFSPPRLSLLGLFPADFTPLSMHWFTLAVVALCYLALRRITQSSFGMVLQAIRENEERARAIGYKIEYHKMMAVMLSAICAGIAGALYGIFNAYAAPDYFFFFQSGETIIYNVMGGIGTLVGPIVGAGAFILLKELFSTFWSPEYYLIPVGLLFTLMVMFMPQGLLGFLRHRLNR</sequence>
<reference evidence="7 8" key="1">
    <citation type="journal article" date="2014" name="Nature">
        <title>An environmental bacterial taxon with a large and distinct metabolic repertoire.</title>
        <authorList>
            <person name="Wilson M.C."/>
            <person name="Mori T."/>
            <person name="Ruckert C."/>
            <person name="Uria A.R."/>
            <person name="Helf M.J."/>
            <person name="Takada K."/>
            <person name="Gernert C."/>
            <person name="Steffens U.A."/>
            <person name="Heycke N."/>
            <person name="Schmitt S."/>
            <person name="Rinke C."/>
            <person name="Helfrich E.J."/>
            <person name="Brachmann A.O."/>
            <person name="Gurgui C."/>
            <person name="Wakimoto T."/>
            <person name="Kracht M."/>
            <person name="Crusemann M."/>
            <person name="Hentschel U."/>
            <person name="Abe I."/>
            <person name="Matsunaga S."/>
            <person name="Kalinowski J."/>
            <person name="Takeyama H."/>
            <person name="Piel J."/>
        </authorList>
    </citation>
    <scope>NUCLEOTIDE SEQUENCE [LARGE SCALE GENOMIC DNA]</scope>
    <source>
        <strain evidence="8">TSY2</strain>
    </source>
</reference>
<dbReference type="PANTHER" id="PTHR30482">
    <property type="entry name" value="HIGH-AFFINITY BRANCHED-CHAIN AMINO ACID TRANSPORT SYSTEM PERMEASE"/>
    <property type="match status" value="1"/>
</dbReference>
<evidence type="ECO:0000256" key="6">
    <source>
        <dbReference type="SAM" id="Phobius"/>
    </source>
</evidence>
<comment type="caution">
    <text evidence="7">The sequence shown here is derived from an EMBL/GenBank/DDBJ whole genome shotgun (WGS) entry which is preliminary data.</text>
</comment>
<keyword evidence="3 6" id="KW-0812">Transmembrane</keyword>
<keyword evidence="4 6" id="KW-1133">Transmembrane helix</keyword>
<keyword evidence="8" id="KW-1185">Reference proteome</keyword>
<evidence type="ECO:0000256" key="5">
    <source>
        <dbReference type="ARBA" id="ARBA00023136"/>
    </source>
</evidence>
<dbReference type="GO" id="GO:0005886">
    <property type="term" value="C:plasma membrane"/>
    <property type="evidence" value="ECO:0007669"/>
    <property type="project" value="UniProtKB-SubCell"/>
</dbReference>
<evidence type="ECO:0000256" key="4">
    <source>
        <dbReference type="ARBA" id="ARBA00022989"/>
    </source>
</evidence>
<keyword evidence="2" id="KW-1003">Cell membrane</keyword>
<name>W4LID4_9BACT</name>
<dbReference type="EMBL" id="AZHX01002099">
    <property type="protein sequence ID" value="ETW97096.1"/>
    <property type="molecule type" value="Genomic_DNA"/>
</dbReference>
<evidence type="ECO:0000256" key="3">
    <source>
        <dbReference type="ARBA" id="ARBA00022692"/>
    </source>
</evidence>
<dbReference type="Proteomes" id="UP000019140">
    <property type="component" value="Unassembled WGS sequence"/>
</dbReference>
<feature type="transmembrane region" description="Helical" evidence="6">
    <location>
        <begin position="128"/>
        <end position="152"/>
    </location>
</feature>
<dbReference type="InterPro" id="IPR001851">
    <property type="entry name" value="ABC_transp_permease"/>
</dbReference>